<gene>
    <name evidence="7" type="primary">mdh</name>
    <name evidence="14" type="ORF">F5X71_23320</name>
</gene>
<dbReference type="EMBL" id="CP046171">
    <property type="protein sequence ID" value="QIS04867.1"/>
    <property type="molecule type" value="Genomic_DNA"/>
</dbReference>
<keyword evidence="4 7" id="KW-0560">Oxidoreductase</keyword>
<dbReference type="InterPro" id="IPR001236">
    <property type="entry name" value="Lactate/malate_DH_N"/>
</dbReference>
<evidence type="ECO:0000256" key="4">
    <source>
        <dbReference type="ARBA" id="ARBA00023002"/>
    </source>
</evidence>
<evidence type="ECO:0000259" key="12">
    <source>
        <dbReference type="Pfam" id="PF00056"/>
    </source>
</evidence>
<dbReference type="HAMAP" id="MF_01517">
    <property type="entry name" value="Malate_dehydrog_2"/>
    <property type="match status" value="1"/>
</dbReference>
<protein>
    <recommendedName>
        <fullName evidence="3 7">Malate dehydrogenase</fullName>
        <ecNumber evidence="2 7">1.1.1.37</ecNumber>
    </recommendedName>
</protein>
<keyword evidence="5 7" id="KW-0520">NAD</keyword>
<evidence type="ECO:0000256" key="5">
    <source>
        <dbReference type="ARBA" id="ARBA00023027"/>
    </source>
</evidence>
<evidence type="ECO:0000256" key="6">
    <source>
        <dbReference type="ARBA" id="ARBA00048313"/>
    </source>
</evidence>
<dbReference type="NCBIfam" id="NF003916">
    <property type="entry name" value="PRK05442.1"/>
    <property type="match status" value="1"/>
</dbReference>
<evidence type="ECO:0000256" key="1">
    <source>
        <dbReference type="ARBA" id="ARBA00009613"/>
    </source>
</evidence>
<dbReference type="PIRSF" id="PIRSF000102">
    <property type="entry name" value="Lac_mal_DH"/>
    <property type="match status" value="1"/>
</dbReference>
<dbReference type="FunFam" id="3.90.110.10:FF:000002">
    <property type="entry name" value="Malate dehydrogenase"/>
    <property type="match status" value="1"/>
</dbReference>
<dbReference type="InterPro" id="IPR036291">
    <property type="entry name" value="NAD(P)-bd_dom_sf"/>
</dbReference>
<dbReference type="GO" id="GO:0006108">
    <property type="term" value="P:malate metabolic process"/>
    <property type="evidence" value="ECO:0007669"/>
    <property type="project" value="InterPro"/>
</dbReference>
<feature type="active site" description="Proton acceptor" evidence="7 8">
    <location>
        <position position="192"/>
    </location>
</feature>
<dbReference type="SUPFAM" id="SSF51735">
    <property type="entry name" value="NAD(P)-binding Rossmann-fold domains"/>
    <property type="match status" value="1"/>
</dbReference>
<dbReference type="EC" id="1.1.1.37" evidence="2 7"/>
<feature type="binding site" evidence="7 9">
    <location>
        <position position="136"/>
    </location>
    <ligand>
        <name>substrate</name>
    </ligand>
</feature>
<feature type="domain" description="Lactate/malate dehydrogenase N-terminal" evidence="12">
    <location>
        <begin position="11"/>
        <end position="150"/>
    </location>
</feature>
<dbReference type="GO" id="GO:0006099">
    <property type="term" value="P:tricarboxylic acid cycle"/>
    <property type="evidence" value="ECO:0007669"/>
    <property type="project" value="UniProtKB-UniRule"/>
</dbReference>
<dbReference type="InterPro" id="IPR001252">
    <property type="entry name" value="Malate_DH_AS"/>
</dbReference>
<dbReference type="AlphaFoldDB" id="A0A6G9XVD2"/>
<dbReference type="CDD" id="cd01338">
    <property type="entry name" value="MDH_chloroplast-like"/>
    <property type="match status" value="1"/>
</dbReference>
<evidence type="ECO:0000256" key="7">
    <source>
        <dbReference type="HAMAP-Rule" id="MF_01517"/>
    </source>
</evidence>
<feature type="binding site" evidence="7 9">
    <location>
        <position position="103"/>
    </location>
    <ligand>
        <name>substrate</name>
    </ligand>
</feature>
<accession>A0A6G9XVD2</accession>
<dbReference type="Pfam" id="PF00056">
    <property type="entry name" value="Ldh_1_N"/>
    <property type="match status" value="1"/>
</dbReference>
<comment type="function">
    <text evidence="7">Catalyzes the reversible oxidation of malate to oxaloacetate.</text>
</comment>
<dbReference type="GO" id="GO:0030060">
    <property type="term" value="F:L-malate dehydrogenase (NAD+) activity"/>
    <property type="evidence" value="ECO:0007669"/>
    <property type="project" value="UniProtKB-UniRule"/>
</dbReference>
<dbReference type="Proteomes" id="UP000501705">
    <property type="component" value="Chromosome"/>
</dbReference>
<comment type="catalytic activity">
    <reaction evidence="6 7 11">
        <text>(S)-malate + NAD(+) = oxaloacetate + NADH + H(+)</text>
        <dbReference type="Rhea" id="RHEA:21432"/>
        <dbReference type="ChEBI" id="CHEBI:15378"/>
        <dbReference type="ChEBI" id="CHEBI:15589"/>
        <dbReference type="ChEBI" id="CHEBI:16452"/>
        <dbReference type="ChEBI" id="CHEBI:57540"/>
        <dbReference type="ChEBI" id="CHEBI:57945"/>
        <dbReference type="EC" id="1.1.1.37"/>
    </reaction>
</comment>
<evidence type="ECO:0000256" key="9">
    <source>
        <dbReference type="PIRSR" id="PIRSR000102-2"/>
    </source>
</evidence>
<evidence type="ECO:0000313" key="14">
    <source>
        <dbReference type="EMBL" id="QIS04867.1"/>
    </source>
</evidence>
<feature type="binding site" evidence="7 10">
    <location>
        <begin position="134"/>
        <end position="136"/>
    </location>
    <ligand>
        <name>NAD(+)</name>
        <dbReference type="ChEBI" id="CHEBI:57540"/>
    </ligand>
</feature>
<dbReference type="Gene3D" id="3.40.50.720">
    <property type="entry name" value="NAD(P)-binding Rossmann-like Domain"/>
    <property type="match status" value="1"/>
</dbReference>
<organism evidence="14 15">
    <name type="scientific">Nocardia brasiliensis</name>
    <dbReference type="NCBI Taxonomy" id="37326"/>
    <lineage>
        <taxon>Bacteria</taxon>
        <taxon>Bacillati</taxon>
        <taxon>Actinomycetota</taxon>
        <taxon>Actinomycetes</taxon>
        <taxon>Mycobacteriales</taxon>
        <taxon>Nocardiaceae</taxon>
        <taxon>Nocardia</taxon>
    </lineage>
</organism>
<evidence type="ECO:0000256" key="10">
    <source>
        <dbReference type="PIRSR" id="PIRSR000102-3"/>
    </source>
</evidence>
<reference evidence="14 15" key="1">
    <citation type="journal article" date="2019" name="ACS Chem. Biol.">
        <title>Identification and Mobilization of a Cryptic Antibiotic Biosynthesis Gene Locus from a Human-Pathogenic Nocardia Isolate.</title>
        <authorList>
            <person name="Herisse M."/>
            <person name="Ishida K."/>
            <person name="Porter J.L."/>
            <person name="Howden B."/>
            <person name="Hertweck C."/>
            <person name="Stinear T.P."/>
            <person name="Pidot S.J."/>
        </authorList>
    </citation>
    <scope>NUCLEOTIDE SEQUENCE [LARGE SCALE GENOMIC DNA]</scope>
    <source>
        <strain evidence="14 15">AUSMDU00024985</strain>
    </source>
</reference>
<dbReference type="PANTHER" id="PTHR23382">
    <property type="entry name" value="MALATE DEHYDROGENASE"/>
    <property type="match status" value="1"/>
</dbReference>
<proteinExistence type="inferred from homology"/>
<evidence type="ECO:0000256" key="11">
    <source>
        <dbReference type="RuleBase" id="RU000422"/>
    </source>
</evidence>
<comment type="similarity">
    <text evidence="1 7">Belongs to the LDH/MDH superfamily. MDH type 2 family.</text>
</comment>
<evidence type="ECO:0000259" key="13">
    <source>
        <dbReference type="Pfam" id="PF02866"/>
    </source>
</evidence>
<dbReference type="Gene3D" id="3.90.110.10">
    <property type="entry name" value="Lactate dehydrogenase/glycoside hydrolase, family 4, C-terminal"/>
    <property type="match status" value="1"/>
</dbReference>
<dbReference type="InterPro" id="IPR022383">
    <property type="entry name" value="Lactate/malate_DH_C"/>
</dbReference>
<dbReference type="SUPFAM" id="SSF56327">
    <property type="entry name" value="LDH C-terminal domain-like"/>
    <property type="match status" value="1"/>
</dbReference>
<dbReference type="Pfam" id="PF02866">
    <property type="entry name" value="Ldh_1_C"/>
    <property type="match status" value="1"/>
</dbReference>
<dbReference type="PROSITE" id="PS00068">
    <property type="entry name" value="MDH"/>
    <property type="match status" value="1"/>
</dbReference>
<feature type="binding site" evidence="7">
    <location>
        <begin position="16"/>
        <end position="22"/>
    </location>
    <ligand>
        <name>NAD(+)</name>
        <dbReference type="ChEBI" id="CHEBI:57540"/>
    </ligand>
</feature>
<dbReference type="RefSeq" id="WP_167463967.1">
    <property type="nucleotide sequence ID" value="NZ_CP046171.1"/>
</dbReference>
<evidence type="ECO:0000256" key="8">
    <source>
        <dbReference type="PIRSR" id="PIRSR000102-1"/>
    </source>
</evidence>
<dbReference type="InterPro" id="IPR015955">
    <property type="entry name" value="Lactate_DH/Glyco_Ohase_4_C"/>
</dbReference>
<feature type="binding site" evidence="7 9">
    <location>
        <position position="97"/>
    </location>
    <ligand>
        <name>substrate</name>
    </ligand>
</feature>
<dbReference type="NCBIfam" id="TIGR01759">
    <property type="entry name" value="MalateDH-SF1"/>
    <property type="match status" value="1"/>
</dbReference>
<dbReference type="InterPro" id="IPR001557">
    <property type="entry name" value="L-lactate/malate_DH"/>
</dbReference>
<name>A0A6G9XVD2_NOCBR</name>
<dbReference type="FunFam" id="3.40.50.720:FF:000010">
    <property type="entry name" value="Malate dehydrogenase"/>
    <property type="match status" value="1"/>
</dbReference>
<feature type="binding site" evidence="7 10">
    <location>
        <position position="110"/>
    </location>
    <ligand>
        <name>NAD(+)</name>
        <dbReference type="ChEBI" id="CHEBI:57540"/>
    </ligand>
</feature>
<dbReference type="InterPro" id="IPR010945">
    <property type="entry name" value="Malate_DH_type2"/>
</dbReference>
<evidence type="ECO:0000256" key="2">
    <source>
        <dbReference type="ARBA" id="ARBA00012995"/>
    </source>
</evidence>
<feature type="binding site" evidence="7">
    <location>
        <position position="117"/>
    </location>
    <ligand>
        <name>NAD(+)</name>
        <dbReference type="ChEBI" id="CHEBI:57540"/>
    </ligand>
</feature>
<evidence type="ECO:0000313" key="15">
    <source>
        <dbReference type="Proteomes" id="UP000501705"/>
    </source>
</evidence>
<keyword evidence="7 11" id="KW-0816">Tricarboxylic acid cycle</keyword>
<feature type="domain" description="Lactate/malate dehydrogenase C-terminal" evidence="13">
    <location>
        <begin position="161"/>
        <end position="326"/>
    </location>
</feature>
<evidence type="ECO:0000256" key="3">
    <source>
        <dbReference type="ARBA" id="ARBA00020382"/>
    </source>
</evidence>
<sequence length="336" mass="34896">MNTAVRNAPVTVAVTGGAGQIAYGLLFRIASGAMLGADTPVRLRLLEIPAAVASLEGVAMELEDGAFPLLESIDISDDPWVGFAGANVAVLVGARPRTAGMERSDLLAANGTIFTEQGAAINASAADDVKVLVVGNPANTNAFIAMSNAPDVPAERFTAMTRLDHNRAIAQLAKKTGAPAAEIERIAIWGNHSATQYPDIAHATIGGKPALDRIADRAWLTDDFIPTVQQRGTAIIQARGASSAASAASAALDHIHDWVRGTAAGDWVSMAVPSDGSYGVPEGLISSFPVTCADGEYTIVPGLDIDDFARSRIDATVAELTQERDAVIDLGFAKRA</sequence>
<feature type="binding site" evidence="7 9">
    <location>
        <position position="167"/>
    </location>
    <ligand>
        <name>substrate</name>
    </ligand>
</feature>